<dbReference type="Proteomes" id="UP000188937">
    <property type="component" value="Chromosome"/>
</dbReference>
<evidence type="ECO:0000313" key="14">
    <source>
        <dbReference type="EMBL" id="AQS84775.1"/>
    </source>
</evidence>
<dbReference type="NCBIfam" id="TIGR00041">
    <property type="entry name" value="DTMP_kinase"/>
    <property type="match status" value="1"/>
</dbReference>
<dbReference type="KEGG" id="aace:A0U92_08260"/>
<evidence type="ECO:0000256" key="3">
    <source>
        <dbReference type="ARBA" id="ARBA00017144"/>
    </source>
</evidence>
<keyword evidence="6 12" id="KW-0547">Nucleotide-binding</keyword>
<dbReference type="GO" id="GO:0005524">
    <property type="term" value="F:ATP binding"/>
    <property type="evidence" value="ECO:0007669"/>
    <property type="project" value="UniProtKB-UniRule"/>
</dbReference>
<protein>
    <recommendedName>
        <fullName evidence="3 12">Thymidylate kinase</fullName>
        <ecNumber evidence="2 12">2.7.4.9</ecNumber>
    </recommendedName>
    <alternativeName>
        <fullName evidence="9 12">dTMP kinase</fullName>
    </alternativeName>
</protein>
<dbReference type="Gene3D" id="3.40.50.300">
    <property type="entry name" value="P-loop containing nucleotide triphosphate hydrolases"/>
    <property type="match status" value="1"/>
</dbReference>
<dbReference type="InterPro" id="IPR039430">
    <property type="entry name" value="Thymidylate_kin-like_dom"/>
</dbReference>
<dbReference type="GO" id="GO:0006235">
    <property type="term" value="P:dTTP biosynthetic process"/>
    <property type="evidence" value="ECO:0007669"/>
    <property type="project" value="UniProtKB-UniRule"/>
</dbReference>
<sequence length="224" mass="24302">MSVAGKSPGAFITFEGGEGAGKSTQLRAVAPRLEALGYEVVATREPGGSPGAEALRELLLFGKHDLSARAEIMTHFAARCDHVDQVIRPAMEAGKIVLCDRFFDSTMAYQGYGRGEGDPALIGMIRSLINLVDLKPDLTVLFEVGLDTGHRRITARAADLSGQDAPLDRYESADRAFHARLAAGFREIADAEPERFVRISSESEDAPAITDRVVNLLKTFLEKR</sequence>
<evidence type="ECO:0000256" key="11">
    <source>
        <dbReference type="ARBA" id="ARBA00057735"/>
    </source>
</evidence>
<keyword evidence="4 12" id="KW-0808">Transferase</keyword>
<dbReference type="InterPro" id="IPR018094">
    <property type="entry name" value="Thymidylate_kinase"/>
</dbReference>
<dbReference type="GO" id="GO:0004798">
    <property type="term" value="F:dTMP kinase activity"/>
    <property type="evidence" value="ECO:0007669"/>
    <property type="project" value="UniProtKB-UniRule"/>
</dbReference>
<evidence type="ECO:0000256" key="9">
    <source>
        <dbReference type="ARBA" id="ARBA00029962"/>
    </source>
</evidence>
<dbReference type="FunFam" id="3.40.50.300:FF:000225">
    <property type="entry name" value="Thymidylate kinase"/>
    <property type="match status" value="1"/>
</dbReference>
<dbReference type="GO" id="GO:0005829">
    <property type="term" value="C:cytosol"/>
    <property type="evidence" value="ECO:0007669"/>
    <property type="project" value="TreeGrafter"/>
</dbReference>
<evidence type="ECO:0000256" key="1">
    <source>
        <dbReference type="ARBA" id="ARBA00009776"/>
    </source>
</evidence>
<comment type="similarity">
    <text evidence="1 12">Belongs to the thymidylate kinase family.</text>
</comment>
<dbReference type="PANTHER" id="PTHR10344">
    <property type="entry name" value="THYMIDYLATE KINASE"/>
    <property type="match status" value="1"/>
</dbReference>
<dbReference type="InterPro" id="IPR027417">
    <property type="entry name" value="P-loop_NTPase"/>
</dbReference>
<comment type="catalytic activity">
    <reaction evidence="10 12">
        <text>dTMP + ATP = dTDP + ADP</text>
        <dbReference type="Rhea" id="RHEA:13517"/>
        <dbReference type="ChEBI" id="CHEBI:30616"/>
        <dbReference type="ChEBI" id="CHEBI:58369"/>
        <dbReference type="ChEBI" id="CHEBI:63528"/>
        <dbReference type="ChEBI" id="CHEBI:456216"/>
        <dbReference type="EC" id="2.7.4.9"/>
    </reaction>
</comment>
<dbReference type="STRING" id="435.A0U92_08260"/>
<dbReference type="SUPFAM" id="SSF52540">
    <property type="entry name" value="P-loop containing nucleoside triphosphate hydrolases"/>
    <property type="match status" value="1"/>
</dbReference>
<keyword evidence="5 12" id="KW-0545">Nucleotide biosynthesis</keyword>
<feature type="binding site" evidence="12">
    <location>
        <begin position="16"/>
        <end position="23"/>
    </location>
    <ligand>
        <name>ATP</name>
        <dbReference type="ChEBI" id="CHEBI:30616"/>
    </ligand>
</feature>
<dbReference type="CDD" id="cd01672">
    <property type="entry name" value="TMPK"/>
    <property type="match status" value="1"/>
</dbReference>
<dbReference type="InterPro" id="IPR018095">
    <property type="entry name" value="Thymidylate_kin_CS"/>
</dbReference>
<dbReference type="eggNOG" id="COG0125">
    <property type="taxonomic scope" value="Bacteria"/>
</dbReference>
<evidence type="ECO:0000256" key="6">
    <source>
        <dbReference type="ARBA" id="ARBA00022741"/>
    </source>
</evidence>
<keyword evidence="15" id="KW-1185">Reference proteome</keyword>
<dbReference type="Pfam" id="PF02223">
    <property type="entry name" value="Thymidylate_kin"/>
    <property type="match status" value="1"/>
</dbReference>
<gene>
    <name evidence="12" type="primary">tmk</name>
    <name evidence="14" type="ORF">A0U92_08260</name>
</gene>
<proteinExistence type="inferred from homology"/>
<organism evidence="14 15">
    <name type="scientific">Acetobacter aceti</name>
    <dbReference type="NCBI Taxonomy" id="435"/>
    <lineage>
        <taxon>Bacteria</taxon>
        <taxon>Pseudomonadati</taxon>
        <taxon>Pseudomonadota</taxon>
        <taxon>Alphaproteobacteria</taxon>
        <taxon>Acetobacterales</taxon>
        <taxon>Acetobacteraceae</taxon>
        <taxon>Acetobacter</taxon>
        <taxon>Acetobacter subgen. Acetobacter</taxon>
    </lineage>
</organism>
<dbReference type="RefSeq" id="WP_077812814.1">
    <property type="nucleotide sequence ID" value="NZ_CP014692.1"/>
</dbReference>
<keyword evidence="7 12" id="KW-0418">Kinase</keyword>
<dbReference type="AlphaFoldDB" id="A0A1U9KG42"/>
<dbReference type="GO" id="GO:0006227">
    <property type="term" value="P:dUDP biosynthetic process"/>
    <property type="evidence" value="ECO:0007669"/>
    <property type="project" value="TreeGrafter"/>
</dbReference>
<dbReference type="EMBL" id="CP014692">
    <property type="protein sequence ID" value="AQS84775.1"/>
    <property type="molecule type" value="Genomic_DNA"/>
</dbReference>
<name>A0A1U9KG42_ACEAC</name>
<evidence type="ECO:0000256" key="12">
    <source>
        <dbReference type="HAMAP-Rule" id="MF_00165"/>
    </source>
</evidence>
<evidence type="ECO:0000259" key="13">
    <source>
        <dbReference type="Pfam" id="PF02223"/>
    </source>
</evidence>
<comment type="function">
    <text evidence="11 12">Phosphorylation of dTMP to form dTDP in both de novo and salvage pathways of dTTP synthesis.</text>
</comment>
<evidence type="ECO:0000256" key="5">
    <source>
        <dbReference type="ARBA" id="ARBA00022727"/>
    </source>
</evidence>
<dbReference type="EC" id="2.7.4.9" evidence="2 12"/>
<evidence type="ECO:0000313" key="15">
    <source>
        <dbReference type="Proteomes" id="UP000188937"/>
    </source>
</evidence>
<evidence type="ECO:0000256" key="10">
    <source>
        <dbReference type="ARBA" id="ARBA00048743"/>
    </source>
</evidence>
<accession>A0A1U9KG42</accession>
<feature type="domain" description="Thymidylate kinase-like" evidence="13">
    <location>
        <begin position="14"/>
        <end position="203"/>
    </location>
</feature>
<dbReference type="HAMAP" id="MF_00165">
    <property type="entry name" value="Thymidylate_kinase"/>
    <property type="match status" value="1"/>
</dbReference>
<reference evidence="14 15" key="1">
    <citation type="submission" date="2016-03" db="EMBL/GenBank/DDBJ databases">
        <title>Acetic acid bacteria sequencing.</title>
        <authorList>
            <person name="Brandt J."/>
            <person name="Jakob F."/>
            <person name="Vogel R.F."/>
        </authorList>
    </citation>
    <scope>NUCLEOTIDE SEQUENCE [LARGE SCALE GENOMIC DNA]</scope>
    <source>
        <strain evidence="14 15">TMW2.1153</strain>
    </source>
</reference>
<dbReference type="OrthoDB" id="9774907at2"/>
<evidence type="ECO:0000256" key="2">
    <source>
        <dbReference type="ARBA" id="ARBA00012980"/>
    </source>
</evidence>
<dbReference type="GO" id="GO:0006233">
    <property type="term" value="P:dTDP biosynthetic process"/>
    <property type="evidence" value="ECO:0007669"/>
    <property type="project" value="InterPro"/>
</dbReference>
<dbReference type="PANTHER" id="PTHR10344:SF4">
    <property type="entry name" value="UMP-CMP KINASE 2, MITOCHONDRIAL"/>
    <property type="match status" value="1"/>
</dbReference>
<evidence type="ECO:0000256" key="7">
    <source>
        <dbReference type="ARBA" id="ARBA00022777"/>
    </source>
</evidence>
<evidence type="ECO:0000256" key="4">
    <source>
        <dbReference type="ARBA" id="ARBA00022679"/>
    </source>
</evidence>
<dbReference type="PROSITE" id="PS01331">
    <property type="entry name" value="THYMIDYLATE_KINASE"/>
    <property type="match status" value="1"/>
</dbReference>
<keyword evidence="8 12" id="KW-0067">ATP-binding</keyword>
<evidence type="ECO:0000256" key="8">
    <source>
        <dbReference type="ARBA" id="ARBA00022840"/>
    </source>
</evidence>